<keyword evidence="1" id="KW-0472">Membrane</keyword>
<sequence length="178" mass="19984">MYSNVLISELTRHAKTTPSAFISLIICLIFTAWSVYVSKNLWILLMSIPFILGLTLIPIKISNMNKKISDELLPEYVDVSKEYKISEITKESLNNRVKIVGKLDKVIYGISTKPTIRVSDETGKIFSNLISPVPDGIKKGDMIELYGIVAKNYKFFGIIGIPNLWAPKIYGIGVRKSN</sequence>
<dbReference type="STRING" id="406327.Mevan_0610"/>
<dbReference type="Proteomes" id="UP000001107">
    <property type="component" value="Chromosome"/>
</dbReference>
<feature type="transmembrane region" description="Helical" evidence="1">
    <location>
        <begin position="42"/>
        <end position="59"/>
    </location>
</feature>
<gene>
    <name evidence="2" type="ordered locus">Mevan_0610</name>
</gene>
<keyword evidence="1" id="KW-0812">Transmembrane</keyword>
<evidence type="ECO:0000313" key="2">
    <source>
        <dbReference type="EMBL" id="ABR54516.1"/>
    </source>
</evidence>
<dbReference type="HOGENOM" id="CLU_1514629_0_0_2"/>
<evidence type="ECO:0008006" key="4">
    <source>
        <dbReference type="Google" id="ProtNLM"/>
    </source>
</evidence>
<accession>A6UPU4</accession>
<evidence type="ECO:0000313" key="3">
    <source>
        <dbReference type="Proteomes" id="UP000001107"/>
    </source>
</evidence>
<dbReference type="RefSeq" id="WP_011972419.1">
    <property type="nucleotide sequence ID" value="NC_009634.1"/>
</dbReference>
<keyword evidence="1" id="KW-1133">Transmembrane helix</keyword>
<protein>
    <recommendedName>
        <fullName evidence="4">Nucleic acid binding OB-fold tRNA/helicase-type</fullName>
    </recommendedName>
</protein>
<organism evidence="2 3">
    <name type="scientific">Methanococcus vannielii (strain ATCC 35089 / DSM 1224 / JCM 13029 / OCM 148 / SB)</name>
    <dbReference type="NCBI Taxonomy" id="406327"/>
    <lineage>
        <taxon>Archaea</taxon>
        <taxon>Methanobacteriati</taxon>
        <taxon>Methanobacteriota</taxon>
        <taxon>Methanomada group</taxon>
        <taxon>Methanococci</taxon>
        <taxon>Methanococcales</taxon>
        <taxon>Methanococcaceae</taxon>
        <taxon>Methanococcus</taxon>
    </lineage>
</organism>
<dbReference type="eggNOG" id="arCOG05116">
    <property type="taxonomic scope" value="Archaea"/>
</dbReference>
<dbReference type="OrthoDB" id="61091at2157"/>
<dbReference type="EMBL" id="CP000742">
    <property type="protein sequence ID" value="ABR54516.1"/>
    <property type="molecule type" value="Genomic_DNA"/>
</dbReference>
<proteinExistence type="predicted"/>
<dbReference type="GeneID" id="5324883"/>
<evidence type="ECO:0000256" key="1">
    <source>
        <dbReference type="SAM" id="Phobius"/>
    </source>
</evidence>
<name>A6UPU4_METVS</name>
<keyword evidence="3" id="KW-1185">Reference proteome</keyword>
<dbReference type="KEGG" id="mvn:Mevan_0610"/>
<feature type="transmembrane region" description="Helical" evidence="1">
    <location>
        <begin position="20"/>
        <end position="36"/>
    </location>
</feature>
<reference evidence="2" key="1">
    <citation type="submission" date="2007-06" db="EMBL/GenBank/DDBJ databases">
        <title>Complete sequence of Methanococcus vannielii SB.</title>
        <authorList>
            <consortium name="US DOE Joint Genome Institute"/>
            <person name="Copeland A."/>
            <person name="Lucas S."/>
            <person name="Lapidus A."/>
            <person name="Barry K."/>
            <person name="Glavina del Rio T."/>
            <person name="Dalin E."/>
            <person name="Tice H."/>
            <person name="Pitluck S."/>
            <person name="Chain P."/>
            <person name="Malfatti S."/>
            <person name="Shin M."/>
            <person name="Vergez L."/>
            <person name="Schmutz J."/>
            <person name="Larimer F."/>
            <person name="Land M."/>
            <person name="Hauser L."/>
            <person name="Kyrpides N."/>
            <person name="Anderson I."/>
            <person name="Sieprawska-Lupa M."/>
            <person name="Whitman W.B."/>
            <person name="Richardson P."/>
        </authorList>
    </citation>
    <scope>NUCLEOTIDE SEQUENCE [LARGE SCALE GENOMIC DNA]</scope>
    <source>
        <strain evidence="2">SB</strain>
    </source>
</reference>
<dbReference type="AlphaFoldDB" id="A6UPU4"/>